<keyword evidence="3" id="KW-1185">Reference proteome</keyword>
<dbReference type="Proteomes" id="UP000614047">
    <property type="component" value="Unassembled WGS sequence"/>
</dbReference>
<sequence>MRVALVTIVVDDYDQAIEFFTVALGFDLVEDSPALTGDGRSKRWVVVRPPNAESGILLARADGERQTAAVGNQVAGRVGFFLQVDDFDSAHERMTAAGVEFLTSPRTETYGRVAVFLDIAGNRWDLLGPAPRAGRIGSAVIGEPGGDAGDG</sequence>
<dbReference type="PANTHER" id="PTHR36437:SF2">
    <property type="entry name" value="GLYOXALASE_BLEOMYCIN RESISTANCE PROTEIN_DIOXYGENASE"/>
    <property type="match status" value="1"/>
</dbReference>
<feature type="domain" description="VOC" evidence="1">
    <location>
        <begin position="2"/>
        <end position="129"/>
    </location>
</feature>
<keyword evidence="2" id="KW-0456">Lyase</keyword>
<dbReference type="RefSeq" id="WP_307828710.1">
    <property type="nucleotide sequence ID" value="NZ_BAABES010000013.1"/>
</dbReference>
<evidence type="ECO:0000313" key="3">
    <source>
        <dbReference type="Proteomes" id="UP000614047"/>
    </source>
</evidence>
<dbReference type="AlphaFoldDB" id="A0A931D8G8"/>
<reference evidence="2" key="1">
    <citation type="submission" date="2020-11" db="EMBL/GenBank/DDBJ databases">
        <title>Sequencing the genomes of 1000 actinobacteria strains.</title>
        <authorList>
            <person name="Klenk H.-P."/>
        </authorList>
    </citation>
    <scope>NUCLEOTIDE SEQUENCE</scope>
    <source>
        <strain evidence="2">DSM 43175</strain>
    </source>
</reference>
<dbReference type="PROSITE" id="PS51819">
    <property type="entry name" value="VOC"/>
    <property type="match status" value="1"/>
</dbReference>
<accession>A0A931D8G8</accession>
<dbReference type="InterPro" id="IPR029068">
    <property type="entry name" value="Glyas_Bleomycin-R_OHBP_Dase"/>
</dbReference>
<evidence type="ECO:0000259" key="1">
    <source>
        <dbReference type="PROSITE" id="PS51819"/>
    </source>
</evidence>
<dbReference type="GO" id="GO:0016829">
    <property type="term" value="F:lyase activity"/>
    <property type="evidence" value="ECO:0007669"/>
    <property type="project" value="UniProtKB-KW"/>
</dbReference>
<proteinExistence type="predicted"/>
<dbReference type="Pfam" id="PF00903">
    <property type="entry name" value="Glyoxalase"/>
    <property type="match status" value="1"/>
</dbReference>
<dbReference type="Gene3D" id="3.10.180.10">
    <property type="entry name" value="2,3-Dihydroxybiphenyl 1,2-Dioxygenase, domain 1"/>
    <property type="match status" value="1"/>
</dbReference>
<dbReference type="InterPro" id="IPR037523">
    <property type="entry name" value="VOC_core"/>
</dbReference>
<comment type="caution">
    <text evidence="2">The sequence shown here is derived from an EMBL/GenBank/DDBJ whole genome shotgun (WGS) entry which is preliminary data.</text>
</comment>
<dbReference type="EMBL" id="JADOUA010000001">
    <property type="protein sequence ID" value="MBG6086354.1"/>
    <property type="molecule type" value="Genomic_DNA"/>
</dbReference>
<name>A0A931D8G8_9ACTN</name>
<protein>
    <submittedName>
        <fullName evidence="2">Catechol 2,3-dioxygenase-like lactoylglutathione lyase family enzyme</fullName>
    </submittedName>
</protein>
<organism evidence="2 3">
    <name type="scientific">Actinomadura viridis</name>
    <dbReference type="NCBI Taxonomy" id="58110"/>
    <lineage>
        <taxon>Bacteria</taxon>
        <taxon>Bacillati</taxon>
        <taxon>Actinomycetota</taxon>
        <taxon>Actinomycetes</taxon>
        <taxon>Streptosporangiales</taxon>
        <taxon>Thermomonosporaceae</taxon>
        <taxon>Actinomadura</taxon>
    </lineage>
</organism>
<dbReference type="InterPro" id="IPR004360">
    <property type="entry name" value="Glyas_Fos-R_dOase_dom"/>
</dbReference>
<dbReference type="SUPFAM" id="SSF54593">
    <property type="entry name" value="Glyoxalase/Bleomycin resistance protein/Dihydroxybiphenyl dioxygenase"/>
    <property type="match status" value="1"/>
</dbReference>
<evidence type="ECO:0000313" key="2">
    <source>
        <dbReference type="EMBL" id="MBG6086354.1"/>
    </source>
</evidence>
<gene>
    <name evidence="2" type="ORF">IW256_000467</name>
</gene>
<dbReference type="PANTHER" id="PTHR36437">
    <property type="entry name" value="GLYOXALASE/BLEOMYCIN RESISTANCE PROTEIN/DIOXYGENASE"/>
    <property type="match status" value="1"/>
</dbReference>